<dbReference type="InterPro" id="IPR013216">
    <property type="entry name" value="Methyltransf_11"/>
</dbReference>
<organism evidence="2 3">
    <name type="scientific">Arthrobacter gandavensis</name>
    <dbReference type="NCBI Taxonomy" id="169960"/>
    <lineage>
        <taxon>Bacteria</taxon>
        <taxon>Bacillati</taxon>
        <taxon>Actinomycetota</taxon>
        <taxon>Actinomycetes</taxon>
        <taxon>Micrococcales</taxon>
        <taxon>Micrococcaceae</taxon>
        <taxon>Arthrobacter</taxon>
    </lineage>
</organism>
<dbReference type="Gene3D" id="3.40.50.150">
    <property type="entry name" value="Vaccinia Virus protein VP39"/>
    <property type="match status" value="1"/>
</dbReference>
<dbReference type="RefSeq" id="WP_152228158.1">
    <property type="nucleotide sequence ID" value="NZ_BAAALV010000001.1"/>
</dbReference>
<comment type="caution">
    <text evidence="2">The sequence shown here is derived from an EMBL/GenBank/DDBJ whole genome shotgun (WGS) entry which is preliminary data.</text>
</comment>
<dbReference type="Pfam" id="PF08241">
    <property type="entry name" value="Methyltransf_11"/>
    <property type="match status" value="1"/>
</dbReference>
<gene>
    <name evidence="2" type="ORF">GCM10009688_01120</name>
</gene>
<proteinExistence type="predicted"/>
<reference evidence="2 3" key="1">
    <citation type="journal article" date="2019" name="Int. J. Syst. Evol. Microbiol.">
        <title>The Global Catalogue of Microorganisms (GCM) 10K type strain sequencing project: providing services to taxonomists for standard genome sequencing and annotation.</title>
        <authorList>
            <consortium name="The Broad Institute Genomics Platform"/>
            <consortium name="The Broad Institute Genome Sequencing Center for Infectious Disease"/>
            <person name="Wu L."/>
            <person name="Ma J."/>
        </authorList>
    </citation>
    <scope>NUCLEOTIDE SEQUENCE [LARGE SCALE GENOMIC DNA]</scope>
    <source>
        <strain evidence="2 3">JCM 13316</strain>
    </source>
</reference>
<evidence type="ECO:0000259" key="1">
    <source>
        <dbReference type="Pfam" id="PF08241"/>
    </source>
</evidence>
<dbReference type="CDD" id="cd02440">
    <property type="entry name" value="AdoMet_MTases"/>
    <property type="match status" value="1"/>
</dbReference>
<evidence type="ECO:0000313" key="3">
    <source>
        <dbReference type="Proteomes" id="UP001500784"/>
    </source>
</evidence>
<sequence length="280" mass="30109">MDTPQSRPHQSSELKDRHRRMWALGDYGSVASQVVPELGAVLAVEAGISAGDYVLDVAAGTGNASIPAAQTGARVVALDLTPELLEAGRGAAGAQGLDLEWVEGDAEDLPFKDATFDAVISCVGVMFAPNHRQSAAELVRVCRPGGTIGLLNWTPEGFVGELIAIMRDYQPPQAAAPGPPLWGREDYVTGLFQEGTVTGWRSRKEMVTVDRFENPEHFQEFFKANFGPVVGAYRLIGDDLERSAALDRELSSLAERHARSTAGGIEMDWEYLLLRGTAAG</sequence>
<keyword evidence="2" id="KW-0808">Transferase</keyword>
<evidence type="ECO:0000313" key="2">
    <source>
        <dbReference type="EMBL" id="GAA1901394.1"/>
    </source>
</evidence>
<keyword evidence="2" id="KW-0489">Methyltransferase</keyword>
<dbReference type="PANTHER" id="PTHR43591:SF24">
    <property type="entry name" value="2-METHOXY-6-POLYPRENYL-1,4-BENZOQUINOL METHYLASE, MITOCHONDRIAL"/>
    <property type="match status" value="1"/>
</dbReference>
<keyword evidence="3" id="KW-1185">Reference proteome</keyword>
<dbReference type="InterPro" id="IPR029063">
    <property type="entry name" value="SAM-dependent_MTases_sf"/>
</dbReference>
<dbReference type="GO" id="GO:0032259">
    <property type="term" value="P:methylation"/>
    <property type="evidence" value="ECO:0007669"/>
    <property type="project" value="UniProtKB-KW"/>
</dbReference>
<feature type="domain" description="Methyltransferase type 11" evidence="1">
    <location>
        <begin position="55"/>
        <end position="148"/>
    </location>
</feature>
<name>A0ABN2NSR3_9MICC</name>
<dbReference type="SUPFAM" id="SSF53335">
    <property type="entry name" value="S-adenosyl-L-methionine-dependent methyltransferases"/>
    <property type="match status" value="1"/>
</dbReference>
<protein>
    <submittedName>
        <fullName evidence="2">Class I SAM-dependent methyltransferase</fullName>
    </submittedName>
</protein>
<accession>A0ABN2NSR3</accession>
<dbReference type="Proteomes" id="UP001500784">
    <property type="component" value="Unassembled WGS sequence"/>
</dbReference>
<dbReference type="GO" id="GO:0008168">
    <property type="term" value="F:methyltransferase activity"/>
    <property type="evidence" value="ECO:0007669"/>
    <property type="project" value="UniProtKB-KW"/>
</dbReference>
<dbReference type="EMBL" id="BAAALV010000001">
    <property type="protein sequence ID" value="GAA1901394.1"/>
    <property type="molecule type" value="Genomic_DNA"/>
</dbReference>
<dbReference type="PANTHER" id="PTHR43591">
    <property type="entry name" value="METHYLTRANSFERASE"/>
    <property type="match status" value="1"/>
</dbReference>